<name>A0ABT4RB60_9CORY</name>
<keyword evidence="2" id="KW-1185">Reference proteome</keyword>
<dbReference type="RefSeq" id="WP_269952911.1">
    <property type="nucleotide sequence ID" value="NZ_JAKMUR010000028.1"/>
</dbReference>
<accession>A0ABT4RB60</accession>
<organism evidence="1 2">
    <name type="scientific">Corynebacterium lehmanniae</name>
    <dbReference type="NCBI Taxonomy" id="2913497"/>
    <lineage>
        <taxon>Bacteria</taxon>
        <taxon>Bacillati</taxon>
        <taxon>Actinomycetota</taxon>
        <taxon>Actinomycetes</taxon>
        <taxon>Mycobacteriales</taxon>
        <taxon>Corynebacteriaceae</taxon>
        <taxon>Corynebacterium</taxon>
    </lineage>
</organism>
<proteinExistence type="predicted"/>
<reference evidence="1" key="1">
    <citation type="submission" date="2022-02" db="EMBL/GenBank/DDBJ databases">
        <title>Corynebacterium sp. from urogenital microbiome.</title>
        <authorList>
            <person name="Cappelli E.A."/>
            <person name="Ribeiro T.G."/>
            <person name="Peixe L."/>
        </authorList>
    </citation>
    <scope>NUCLEOTIDE SEQUENCE</scope>
    <source>
        <strain evidence="1">C8Ua_144</strain>
    </source>
</reference>
<dbReference type="EMBL" id="JAKMUR010000028">
    <property type="protein sequence ID" value="MCZ9292789.1"/>
    <property type="molecule type" value="Genomic_DNA"/>
</dbReference>
<evidence type="ECO:0000313" key="1">
    <source>
        <dbReference type="EMBL" id="MCZ9292789.1"/>
    </source>
</evidence>
<protein>
    <submittedName>
        <fullName evidence="1">Uncharacterized protein</fullName>
    </submittedName>
</protein>
<evidence type="ECO:0000313" key="2">
    <source>
        <dbReference type="Proteomes" id="UP001146453"/>
    </source>
</evidence>
<gene>
    <name evidence="1" type="ORF">L8U61_11665</name>
</gene>
<dbReference type="Proteomes" id="UP001146453">
    <property type="component" value="Unassembled WGS sequence"/>
</dbReference>
<comment type="caution">
    <text evidence="1">The sequence shown here is derived from an EMBL/GenBank/DDBJ whole genome shotgun (WGS) entry which is preliminary data.</text>
</comment>
<sequence>MIAHPGRSETAGNELKEFLGQAERAAALRAGLVDVDDQDGGALLVG</sequence>